<dbReference type="InterPro" id="IPR022687">
    <property type="entry name" value="HTH_DTXR"/>
</dbReference>
<dbReference type="Proteomes" id="UP000640583">
    <property type="component" value="Unassembled WGS sequence"/>
</dbReference>
<evidence type="ECO:0000256" key="7">
    <source>
        <dbReference type="ARBA" id="ARBA00023015"/>
    </source>
</evidence>
<dbReference type="EMBL" id="JADCKQ010000020">
    <property type="protein sequence ID" value="MBI1495435.1"/>
    <property type="molecule type" value="Genomic_DNA"/>
</dbReference>
<keyword evidence="9" id="KW-0010">Activator</keyword>
<evidence type="ECO:0000256" key="13">
    <source>
        <dbReference type="ARBA" id="ARBA00032593"/>
    </source>
</evidence>
<dbReference type="InterPro" id="IPR050536">
    <property type="entry name" value="DtxR_MntR_Metal-Reg"/>
</dbReference>
<evidence type="ECO:0000313" key="16">
    <source>
        <dbReference type="Proteomes" id="UP000640583"/>
    </source>
</evidence>
<dbReference type="SUPFAM" id="SSF47979">
    <property type="entry name" value="Iron-dependent repressor protein, dimerization domain"/>
    <property type="match status" value="1"/>
</dbReference>
<keyword evidence="6" id="KW-0678">Repressor</keyword>
<dbReference type="RefSeq" id="WP_228850140.1">
    <property type="nucleotide sequence ID" value="NZ_JADCKQ010000020.1"/>
</dbReference>
<dbReference type="GO" id="GO:0046983">
    <property type="term" value="F:protein dimerization activity"/>
    <property type="evidence" value="ECO:0007669"/>
    <property type="project" value="InterPro"/>
</dbReference>
<evidence type="ECO:0000256" key="2">
    <source>
        <dbReference type="ARBA" id="ARBA00007871"/>
    </source>
</evidence>
<dbReference type="GO" id="GO:0003700">
    <property type="term" value="F:DNA-binding transcription factor activity"/>
    <property type="evidence" value="ECO:0007669"/>
    <property type="project" value="InterPro"/>
</dbReference>
<evidence type="ECO:0000256" key="11">
    <source>
        <dbReference type="ARBA" id="ARBA00023211"/>
    </source>
</evidence>
<evidence type="ECO:0000256" key="10">
    <source>
        <dbReference type="ARBA" id="ARBA00023163"/>
    </source>
</evidence>
<dbReference type="GO" id="GO:0005737">
    <property type="term" value="C:cytoplasm"/>
    <property type="evidence" value="ECO:0007669"/>
    <property type="project" value="UniProtKB-SubCell"/>
</dbReference>
<accession>A0A8J7J8M7</accession>
<reference evidence="15" key="1">
    <citation type="submission" date="2020-10" db="EMBL/GenBank/DDBJ databases">
        <title>Paenihalocynthiibacter styelae gen. nov., sp. nov., isolated from stalked sea squirt Styela clava.</title>
        <authorList>
            <person name="Kim Y.-O."/>
            <person name="Yoon J.-H."/>
        </authorList>
    </citation>
    <scope>NUCLEOTIDE SEQUENCE</scope>
    <source>
        <strain evidence="15">MYP1-1</strain>
    </source>
</reference>
<dbReference type="AlphaFoldDB" id="A0A8J7J8M7"/>
<organism evidence="15 16">
    <name type="scientific">Halocynthiibacter styelae</name>
    <dbReference type="NCBI Taxonomy" id="2761955"/>
    <lineage>
        <taxon>Bacteria</taxon>
        <taxon>Pseudomonadati</taxon>
        <taxon>Pseudomonadota</taxon>
        <taxon>Alphaproteobacteria</taxon>
        <taxon>Rhodobacterales</taxon>
        <taxon>Paracoccaceae</taxon>
        <taxon>Halocynthiibacter</taxon>
    </lineage>
</organism>
<dbReference type="InterPro" id="IPR036421">
    <property type="entry name" value="Fe_dep_repressor_sf"/>
</dbReference>
<dbReference type="Pfam" id="PF01325">
    <property type="entry name" value="Fe_dep_repress"/>
    <property type="match status" value="1"/>
</dbReference>
<dbReference type="Gene3D" id="1.10.10.10">
    <property type="entry name" value="Winged helix-like DNA-binding domain superfamily/Winged helix DNA-binding domain"/>
    <property type="match status" value="1"/>
</dbReference>
<protein>
    <recommendedName>
        <fullName evidence="4">Transcriptional regulator MntR</fullName>
    </recommendedName>
    <alternativeName>
        <fullName evidence="13">Manganese transport regulator</fullName>
    </alternativeName>
</protein>
<dbReference type="InterPro" id="IPR001367">
    <property type="entry name" value="Fe_dep_repressor"/>
</dbReference>
<dbReference type="GO" id="GO:0046914">
    <property type="term" value="F:transition metal ion binding"/>
    <property type="evidence" value="ECO:0007669"/>
    <property type="project" value="InterPro"/>
</dbReference>
<comment type="subcellular location">
    <subcellularLocation>
        <location evidence="1">Cytoplasm</location>
    </subcellularLocation>
</comment>
<keyword evidence="10" id="KW-0804">Transcription</keyword>
<dbReference type="Gene3D" id="1.10.60.10">
    <property type="entry name" value="Iron dependent repressor, metal binding and dimerisation domain"/>
    <property type="match status" value="1"/>
</dbReference>
<evidence type="ECO:0000256" key="1">
    <source>
        <dbReference type="ARBA" id="ARBA00004496"/>
    </source>
</evidence>
<dbReference type="SMART" id="SM00529">
    <property type="entry name" value="HTH_DTXR"/>
    <property type="match status" value="1"/>
</dbReference>
<dbReference type="SUPFAM" id="SSF46785">
    <property type="entry name" value="Winged helix' DNA-binding domain"/>
    <property type="match status" value="1"/>
</dbReference>
<keyword evidence="8" id="KW-0238">DNA-binding</keyword>
<comment type="subunit">
    <text evidence="3">Homodimer.</text>
</comment>
<evidence type="ECO:0000256" key="8">
    <source>
        <dbReference type="ARBA" id="ARBA00023125"/>
    </source>
</evidence>
<proteinExistence type="inferred from homology"/>
<evidence type="ECO:0000256" key="3">
    <source>
        <dbReference type="ARBA" id="ARBA00011738"/>
    </source>
</evidence>
<comment type="caution">
    <text evidence="15">The sequence shown here is derived from an EMBL/GenBank/DDBJ whole genome shotgun (WGS) entry which is preliminary data.</text>
</comment>
<evidence type="ECO:0000259" key="14">
    <source>
        <dbReference type="PROSITE" id="PS50944"/>
    </source>
</evidence>
<sequence>MTNPPFNSAPRSVQEQVRQFESVRTAHQSEMVEDYVELIADLIHLTGSARPKDIAERFGVAQPTVTKNLARLKREKLILHEPYRSIQLTEEGRQLASSCRKRHRTVVEFLIALGISPSVAEHDAEGIEHHVSDETLRVFRAFTHDKKP</sequence>
<dbReference type="Pfam" id="PF02742">
    <property type="entry name" value="Fe_dep_repr_C"/>
    <property type="match status" value="1"/>
</dbReference>
<evidence type="ECO:0000256" key="4">
    <source>
        <dbReference type="ARBA" id="ARBA00022386"/>
    </source>
</evidence>
<comment type="similarity">
    <text evidence="2">Belongs to the DtxR/MntR family.</text>
</comment>
<dbReference type="InterPro" id="IPR036388">
    <property type="entry name" value="WH-like_DNA-bd_sf"/>
</dbReference>
<dbReference type="InterPro" id="IPR022689">
    <property type="entry name" value="Iron_dep_repressor"/>
</dbReference>
<keyword evidence="11" id="KW-0464">Manganese</keyword>
<keyword evidence="16" id="KW-1185">Reference proteome</keyword>
<keyword evidence="7" id="KW-0805">Transcription regulation</keyword>
<evidence type="ECO:0000256" key="12">
    <source>
        <dbReference type="ARBA" id="ARBA00025185"/>
    </source>
</evidence>
<feature type="domain" description="HTH dtxR-type" evidence="14">
    <location>
        <begin position="29"/>
        <end position="89"/>
    </location>
</feature>
<name>A0A8J7J8M7_9RHOB</name>
<dbReference type="GO" id="GO:0003677">
    <property type="term" value="F:DNA binding"/>
    <property type="evidence" value="ECO:0007669"/>
    <property type="project" value="UniProtKB-KW"/>
</dbReference>
<comment type="function">
    <text evidence="12">In the presence of manganese, represses expression of mntH and mntS. Up-regulates expression of mntP.</text>
</comment>
<keyword evidence="5" id="KW-0963">Cytoplasm</keyword>
<evidence type="ECO:0000256" key="6">
    <source>
        <dbReference type="ARBA" id="ARBA00022491"/>
    </source>
</evidence>
<dbReference type="PANTHER" id="PTHR33238">
    <property type="entry name" value="IRON (METAL) DEPENDENT REPRESSOR, DTXR FAMILY"/>
    <property type="match status" value="1"/>
</dbReference>
<evidence type="ECO:0000313" key="15">
    <source>
        <dbReference type="EMBL" id="MBI1495435.1"/>
    </source>
</evidence>
<dbReference type="InterPro" id="IPR036390">
    <property type="entry name" value="WH_DNA-bd_sf"/>
</dbReference>
<dbReference type="PANTHER" id="PTHR33238:SF11">
    <property type="entry name" value="TRANSCRIPTIONAL REGULATOR MNTR"/>
    <property type="match status" value="1"/>
</dbReference>
<evidence type="ECO:0000256" key="5">
    <source>
        <dbReference type="ARBA" id="ARBA00022490"/>
    </source>
</evidence>
<gene>
    <name evidence="15" type="primary">mntR</name>
    <name evidence="15" type="ORF">H1D41_17480</name>
</gene>
<evidence type="ECO:0000256" key="9">
    <source>
        <dbReference type="ARBA" id="ARBA00023159"/>
    </source>
</evidence>
<dbReference type="NCBIfam" id="NF008273">
    <property type="entry name" value="PRK11050.1"/>
    <property type="match status" value="1"/>
</dbReference>
<dbReference type="PROSITE" id="PS50944">
    <property type="entry name" value="HTH_DTXR"/>
    <property type="match status" value="1"/>
</dbReference>